<evidence type="ECO:0000313" key="6">
    <source>
        <dbReference type="EMBL" id="KAH0936521.1"/>
    </source>
</evidence>
<keyword evidence="7" id="KW-1185">Reference proteome</keyword>
<feature type="compositionally biased region" description="Acidic residues" evidence="2">
    <location>
        <begin position="330"/>
        <end position="344"/>
    </location>
</feature>
<evidence type="ECO:0000259" key="3">
    <source>
        <dbReference type="Pfam" id="PF04504"/>
    </source>
</evidence>
<feature type="domain" description="Glabrous enhancer-binding protein-like DBD" evidence="3">
    <location>
        <begin position="97"/>
        <end position="187"/>
    </location>
</feature>
<dbReference type="EMBL" id="JAGKQM010001118">
    <property type="protein sequence ID" value="KAH0852352.1"/>
    <property type="molecule type" value="Genomic_DNA"/>
</dbReference>
<dbReference type="PANTHER" id="PTHR31662:SF43">
    <property type="entry name" value="MYB-LIKE DOMAIN-CONTAINING PROTEIN"/>
    <property type="match status" value="1"/>
</dbReference>
<sequence length="633" mass="70171">MTKKKLTPLEDPPTASSTDDDQVEALSGDDEKEQISDDSSSDHLMNPVAIPSAKRSKSEKPIAVTKPKAVKKRPIETTSVSAKRARIAEEAKKPSSFQRLWSEEDEVSLLQGMIDFKADSGKSPYEDMDRFYELASKSISFEASKIQFVDKIRSLKRKYMGKAKHGAESLTKAHDIDCLKLATCIWGLALESNSSAKKLGKEEEEEVVAPESANGDKVEEDREVLVSGGEKDKEVLINGGGASKSHGVRADDWFEDSFLVGSIAGLGVSEQFVKQKWSMVTVETKKRMEEKWKLLQAKEMELVLHKTDFMREIGSKKLTPLEDPPTASSTDDDQVEALSGDDEKEQISDDSSSDHLMNPVAIPSAKRSKSEKPIAVTKPKAVKKRPIETTSVSAKRARIAEEAKKPSSFQRLWSEEDEVSLLQGMIDFKADSGKSPYEDMDRFYELASKSISFEASKIQFVDKIRSLKRKYMGKAKHGAESLTKAHDIDCLKLATCIWGLALESNSSAKKLGKEEEEEVVAPESANGDKVEEDREVLVSGGEKDKEVLINGGGASKSHGVRADDWFEDSFLVGSIAGLGVSEQFVKQKWSMVTVETKKRMEEKWKLLQAKEMELVLHKTDFMREIGSVIAEAS</sequence>
<organism evidence="5 7">
    <name type="scientific">Brassica napus</name>
    <name type="common">Rape</name>
    <dbReference type="NCBI Taxonomy" id="3708"/>
    <lineage>
        <taxon>Eukaryota</taxon>
        <taxon>Viridiplantae</taxon>
        <taxon>Streptophyta</taxon>
        <taxon>Embryophyta</taxon>
        <taxon>Tracheophyta</taxon>
        <taxon>Spermatophyta</taxon>
        <taxon>Magnoliopsida</taxon>
        <taxon>eudicotyledons</taxon>
        <taxon>Gunneridae</taxon>
        <taxon>Pentapetalae</taxon>
        <taxon>rosids</taxon>
        <taxon>malvids</taxon>
        <taxon>Brassicales</taxon>
        <taxon>Brassicaceae</taxon>
        <taxon>Brassiceae</taxon>
        <taxon>Brassica</taxon>
    </lineage>
</organism>
<accession>A0ABQ7X8U4</accession>
<dbReference type="InterPro" id="IPR053933">
    <property type="entry name" value="GeBP-like_C"/>
</dbReference>
<dbReference type="PANTHER" id="PTHR31662">
    <property type="entry name" value="BNAANNG10740D PROTEIN-RELATED"/>
    <property type="match status" value="1"/>
</dbReference>
<evidence type="ECO:0000259" key="4">
    <source>
        <dbReference type="Pfam" id="PF22757"/>
    </source>
</evidence>
<feature type="region of interest" description="Disordered" evidence="2">
    <location>
        <begin position="511"/>
        <end position="532"/>
    </location>
</feature>
<evidence type="ECO:0000256" key="2">
    <source>
        <dbReference type="SAM" id="MobiDB-lite"/>
    </source>
</evidence>
<feature type="compositionally biased region" description="Acidic residues" evidence="2">
    <location>
        <begin position="18"/>
        <end position="32"/>
    </location>
</feature>
<proteinExistence type="inferred from homology"/>
<evidence type="ECO:0000313" key="5">
    <source>
        <dbReference type="EMBL" id="KAH0852352.1"/>
    </source>
</evidence>
<feature type="domain" description="Glabrous enhancer-binding protein-like C-terminal" evidence="4">
    <location>
        <begin position="252"/>
        <end position="315"/>
    </location>
</feature>
<gene>
    <name evidence="6" type="ORF">HID58_013638</name>
    <name evidence="5" type="ORF">HID58_094070</name>
</gene>
<dbReference type="Proteomes" id="UP000824890">
    <property type="component" value="Unassembled WGS sequence"/>
</dbReference>
<dbReference type="Pfam" id="PF22757">
    <property type="entry name" value="GeBP-like_C"/>
    <property type="match status" value="2"/>
</dbReference>
<protein>
    <submittedName>
        <fullName evidence="5">Uncharacterized protein</fullName>
    </submittedName>
</protein>
<dbReference type="EMBL" id="JAGKQM010000003">
    <property type="protein sequence ID" value="KAH0936521.1"/>
    <property type="molecule type" value="Genomic_DNA"/>
</dbReference>
<name>A0ABQ7X8U4_BRANA</name>
<feature type="region of interest" description="Disordered" evidence="2">
    <location>
        <begin position="315"/>
        <end position="389"/>
    </location>
</feature>
<feature type="region of interest" description="Disordered" evidence="2">
    <location>
        <begin position="199"/>
        <end position="222"/>
    </location>
</feature>
<reference evidence="5 7" key="1">
    <citation type="submission" date="2021-05" db="EMBL/GenBank/DDBJ databases">
        <title>Genome Assembly of Synthetic Allotetraploid Brassica napus Reveals Homoeologous Exchanges between Subgenomes.</title>
        <authorList>
            <person name="Davis J.T."/>
        </authorList>
    </citation>
    <scope>NUCLEOTIDE SEQUENCE [LARGE SCALE GENOMIC DNA]</scope>
    <source>
        <strain evidence="7">cv. Da-Ae</strain>
        <tissue evidence="5">Seedling</tissue>
    </source>
</reference>
<dbReference type="InterPro" id="IPR007592">
    <property type="entry name" value="GEBP"/>
</dbReference>
<feature type="domain" description="Glabrous enhancer-binding protein-like C-terminal" evidence="4">
    <location>
        <begin position="564"/>
        <end position="631"/>
    </location>
</feature>
<dbReference type="Pfam" id="PF04504">
    <property type="entry name" value="GeBP-like_DBD"/>
    <property type="match status" value="2"/>
</dbReference>
<comment type="similarity">
    <text evidence="1">Belongs to the GeBP family.</text>
</comment>
<dbReference type="InterPro" id="IPR053932">
    <property type="entry name" value="GeBP-like_DBD"/>
</dbReference>
<evidence type="ECO:0000256" key="1">
    <source>
        <dbReference type="ARBA" id="ARBA00010820"/>
    </source>
</evidence>
<feature type="domain" description="Glabrous enhancer-binding protein-like DBD" evidence="3">
    <location>
        <begin position="409"/>
        <end position="499"/>
    </location>
</feature>
<comment type="caution">
    <text evidence="5">The sequence shown here is derived from an EMBL/GenBank/DDBJ whole genome shotgun (WGS) entry which is preliminary data.</text>
</comment>
<evidence type="ECO:0000313" key="7">
    <source>
        <dbReference type="Proteomes" id="UP000824890"/>
    </source>
</evidence>
<feature type="region of interest" description="Disordered" evidence="2">
    <location>
        <begin position="1"/>
        <end position="79"/>
    </location>
</feature>